<dbReference type="PANTHER" id="PTHR40572">
    <property type="entry name" value="PROTEIN BAX"/>
    <property type="match status" value="1"/>
</dbReference>
<gene>
    <name evidence="3" type="ORF">C4N19_10255</name>
</gene>
<dbReference type="Pfam" id="PF01832">
    <property type="entry name" value="Glucosaminidase"/>
    <property type="match status" value="1"/>
</dbReference>
<dbReference type="Gene3D" id="1.10.530.10">
    <property type="match status" value="1"/>
</dbReference>
<dbReference type="Proteomes" id="UP000240258">
    <property type="component" value="Chromosome"/>
</dbReference>
<sequence length="289" mass="34014">MNKKFFTYYDKYDILLTDYFFKESFIMKLKNIFICILIFTLNIISYAESSIPKVEYKKIEVNSLEDIKKWKDSDELYVFTKINIDLSKLSPLKKKDTFVDILLPSIKVVNAEIENNRNIAKTLSQKTTLSEEEKKYAENLFKKYRVEYGDWEKLYSRLIIYPTSLILTQGAIESGWGTSRFFKEGNNLFGMWSTNPNEPRIPAKGVRENGFVPHLKKYDSVKGSVSDFVLNFSRNKAYTNLRKLLRENQPPQIVAEGLINYSEEKERYVKKVINTMNYNEFTEFDTPIE</sequence>
<protein>
    <recommendedName>
        <fullName evidence="2">Mannosyl-glycoprotein endo-beta-N-acetylglucosamidase-like domain-containing protein</fullName>
    </recommendedName>
</protein>
<organism evidence="3 4">
    <name type="scientific">Fusobacterium mortiferum ATCC 9817</name>
    <dbReference type="NCBI Taxonomy" id="469616"/>
    <lineage>
        <taxon>Bacteria</taxon>
        <taxon>Fusobacteriati</taxon>
        <taxon>Fusobacteriota</taxon>
        <taxon>Fusobacteriia</taxon>
        <taxon>Fusobacteriales</taxon>
        <taxon>Fusobacteriaceae</taxon>
        <taxon>Fusobacterium</taxon>
    </lineage>
</organism>
<proteinExistence type="predicted"/>
<feature type="transmembrane region" description="Helical" evidence="1">
    <location>
        <begin position="29"/>
        <end position="47"/>
    </location>
</feature>
<accession>A0ABN5JAV7</accession>
<reference evidence="4" key="1">
    <citation type="journal article" date="2018" name="MSphere">
        <title>Fusobacterium Genomics Using MinION and Illumina Sequencing Enables Genome Completion and Correction.</title>
        <authorList>
            <person name="Todd S.M."/>
            <person name="Settlage R.E."/>
            <person name="Lahmers K.K."/>
            <person name="Slade D.J."/>
        </authorList>
    </citation>
    <scope>NUCLEOTIDE SEQUENCE [LARGE SCALE GENOMIC DNA]</scope>
    <source>
        <strain evidence="4">ATCC 9817</strain>
    </source>
</reference>
<keyword evidence="1" id="KW-1133">Transmembrane helix</keyword>
<evidence type="ECO:0000313" key="4">
    <source>
        <dbReference type="Proteomes" id="UP000240258"/>
    </source>
</evidence>
<dbReference type="InterPro" id="IPR053195">
    <property type="entry name" value="Bax-like"/>
</dbReference>
<name>A0ABN5JAV7_FUSMR</name>
<keyword evidence="1" id="KW-0472">Membrane</keyword>
<dbReference type="InterPro" id="IPR002901">
    <property type="entry name" value="MGlyc_endo_b_GlcNAc-like_dom"/>
</dbReference>
<evidence type="ECO:0000259" key="2">
    <source>
        <dbReference type="Pfam" id="PF01832"/>
    </source>
</evidence>
<evidence type="ECO:0000313" key="3">
    <source>
        <dbReference type="EMBL" id="AVQ19451.1"/>
    </source>
</evidence>
<dbReference type="PANTHER" id="PTHR40572:SF1">
    <property type="entry name" value="PROTEIN BAX"/>
    <property type="match status" value="1"/>
</dbReference>
<dbReference type="EMBL" id="CP028102">
    <property type="protein sequence ID" value="AVQ19451.1"/>
    <property type="molecule type" value="Genomic_DNA"/>
</dbReference>
<feature type="domain" description="Mannosyl-glycoprotein endo-beta-N-acetylglucosamidase-like" evidence="2">
    <location>
        <begin position="152"/>
        <end position="279"/>
    </location>
</feature>
<evidence type="ECO:0000256" key="1">
    <source>
        <dbReference type="SAM" id="Phobius"/>
    </source>
</evidence>
<keyword evidence="4" id="KW-1185">Reference proteome</keyword>
<keyword evidence="1" id="KW-0812">Transmembrane</keyword>